<organism evidence="1 2">
    <name type="scientific">Mucuna pruriens</name>
    <name type="common">Velvet bean</name>
    <name type="synonym">Dolichos pruriens</name>
    <dbReference type="NCBI Taxonomy" id="157652"/>
    <lineage>
        <taxon>Eukaryota</taxon>
        <taxon>Viridiplantae</taxon>
        <taxon>Streptophyta</taxon>
        <taxon>Embryophyta</taxon>
        <taxon>Tracheophyta</taxon>
        <taxon>Spermatophyta</taxon>
        <taxon>Magnoliopsida</taxon>
        <taxon>eudicotyledons</taxon>
        <taxon>Gunneridae</taxon>
        <taxon>Pentapetalae</taxon>
        <taxon>rosids</taxon>
        <taxon>fabids</taxon>
        <taxon>Fabales</taxon>
        <taxon>Fabaceae</taxon>
        <taxon>Papilionoideae</taxon>
        <taxon>50 kb inversion clade</taxon>
        <taxon>NPAAA clade</taxon>
        <taxon>indigoferoid/millettioid clade</taxon>
        <taxon>Phaseoleae</taxon>
        <taxon>Mucuna</taxon>
    </lineage>
</organism>
<gene>
    <name evidence="1" type="ORF">CR513_53447</name>
</gene>
<protein>
    <submittedName>
        <fullName evidence="1">Uncharacterized protein</fullName>
    </submittedName>
</protein>
<proteinExistence type="predicted"/>
<name>A0A371ENV6_MUCPR</name>
<reference evidence="1" key="1">
    <citation type="submission" date="2018-05" db="EMBL/GenBank/DDBJ databases">
        <title>Draft genome of Mucuna pruriens seed.</title>
        <authorList>
            <person name="Nnadi N.E."/>
            <person name="Vos R."/>
            <person name="Hasami M.H."/>
            <person name="Devisetty U.K."/>
            <person name="Aguiy J.C."/>
        </authorList>
    </citation>
    <scope>NUCLEOTIDE SEQUENCE [LARGE SCALE GENOMIC DNA]</scope>
    <source>
        <strain evidence="1">JCA_2017</strain>
    </source>
</reference>
<dbReference type="Proteomes" id="UP000257109">
    <property type="component" value="Unassembled WGS sequence"/>
</dbReference>
<dbReference type="AlphaFoldDB" id="A0A371ENV6"/>
<sequence length="21" mass="2519">MLTVRRKLYILIKLSLKVMPC</sequence>
<evidence type="ECO:0000313" key="2">
    <source>
        <dbReference type="Proteomes" id="UP000257109"/>
    </source>
</evidence>
<comment type="caution">
    <text evidence="1">The sequence shown here is derived from an EMBL/GenBank/DDBJ whole genome shotgun (WGS) entry which is preliminary data.</text>
</comment>
<evidence type="ECO:0000313" key="1">
    <source>
        <dbReference type="EMBL" id="RDX67646.1"/>
    </source>
</evidence>
<dbReference type="EMBL" id="QJKJ01012898">
    <property type="protein sequence ID" value="RDX67646.1"/>
    <property type="molecule type" value="Genomic_DNA"/>
</dbReference>
<accession>A0A371ENV6</accession>
<keyword evidence="2" id="KW-1185">Reference proteome</keyword>